<dbReference type="PANTHER" id="PTHR19303">
    <property type="entry name" value="TRANSPOSON"/>
    <property type="match status" value="1"/>
</dbReference>
<dbReference type="InterPro" id="IPR006600">
    <property type="entry name" value="HTH_CenpB_DNA-bd_dom"/>
</dbReference>
<dbReference type="GO" id="GO:0003677">
    <property type="term" value="F:DNA binding"/>
    <property type="evidence" value="ECO:0007669"/>
    <property type="project" value="UniProtKB-KW"/>
</dbReference>
<dbReference type="InterPro" id="IPR050863">
    <property type="entry name" value="CenT-Element_Derived"/>
</dbReference>
<keyword evidence="3" id="KW-0539">Nucleus</keyword>
<feature type="non-terminal residue" evidence="5">
    <location>
        <position position="193"/>
    </location>
</feature>
<dbReference type="Gene3D" id="1.10.10.10">
    <property type="entry name" value="Winged helix-like DNA-binding domain superfamily/Winged helix DNA-binding domain"/>
    <property type="match status" value="1"/>
</dbReference>
<comment type="subcellular location">
    <subcellularLocation>
        <location evidence="1">Nucleus</location>
    </subcellularLocation>
</comment>
<keyword evidence="2" id="KW-0238">DNA-binding</keyword>
<dbReference type="PROSITE" id="PS51253">
    <property type="entry name" value="HTH_CENPB"/>
    <property type="match status" value="1"/>
</dbReference>
<proteinExistence type="predicted"/>
<dbReference type="InterPro" id="IPR036388">
    <property type="entry name" value="WH-like_DNA-bd_sf"/>
</dbReference>
<protein>
    <recommendedName>
        <fullName evidence="4">HTH CENPB-type domain-containing protein</fullName>
    </recommendedName>
</protein>
<dbReference type="SMART" id="SM00674">
    <property type="entry name" value="CENPB"/>
    <property type="match status" value="1"/>
</dbReference>
<dbReference type="EMBL" id="OV170229">
    <property type="protein sequence ID" value="CAH0731014.1"/>
    <property type="molecule type" value="Genomic_DNA"/>
</dbReference>
<keyword evidence="6" id="KW-1185">Reference proteome</keyword>
<dbReference type="InterPro" id="IPR007889">
    <property type="entry name" value="HTH_Psq"/>
</dbReference>
<evidence type="ECO:0000259" key="4">
    <source>
        <dbReference type="PROSITE" id="PS51253"/>
    </source>
</evidence>
<dbReference type="InterPro" id="IPR009057">
    <property type="entry name" value="Homeodomain-like_sf"/>
</dbReference>
<sequence>MIPTPKRKHKTLTIADKCAILNSLKNGVSGASLSIKYGVGKSTITDLKKKEQRIRSFVAQTEKGPGLRKTLKLLENPVLEEALFTWFLEQRRRHGPLSGEIVMQKARFFHKKLTGSDFSASRGWLDNFKKRHGIRQRKVSGEKVSSNAEAVQPFQEKFLKEIGEKDVCPEQIYNADESGLFWKVLPDKTSFFC</sequence>
<evidence type="ECO:0000313" key="5">
    <source>
        <dbReference type="EMBL" id="CAH0731014.1"/>
    </source>
</evidence>
<gene>
    <name evidence="5" type="ORF">BINO364_LOCUS15931</name>
</gene>
<dbReference type="AlphaFoldDB" id="A0A8J9V6D0"/>
<name>A0A8J9V6D0_9NEOP</name>
<accession>A0A8J9V6D0</accession>
<dbReference type="Proteomes" id="UP000838878">
    <property type="component" value="Chromosome 9"/>
</dbReference>
<dbReference type="Gene3D" id="1.10.10.60">
    <property type="entry name" value="Homeodomain-like"/>
    <property type="match status" value="1"/>
</dbReference>
<organism evidence="5 6">
    <name type="scientific">Brenthis ino</name>
    <name type="common">lesser marbled fritillary</name>
    <dbReference type="NCBI Taxonomy" id="405034"/>
    <lineage>
        <taxon>Eukaryota</taxon>
        <taxon>Metazoa</taxon>
        <taxon>Ecdysozoa</taxon>
        <taxon>Arthropoda</taxon>
        <taxon>Hexapoda</taxon>
        <taxon>Insecta</taxon>
        <taxon>Pterygota</taxon>
        <taxon>Neoptera</taxon>
        <taxon>Endopterygota</taxon>
        <taxon>Lepidoptera</taxon>
        <taxon>Glossata</taxon>
        <taxon>Ditrysia</taxon>
        <taxon>Papilionoidea</taxon>
        <taxon>Nymphalidae</taxon>
        <taxon>Heliconiinae</taxon>
        <taxon>Argynnini</taxon>
        <taxon>Brenthis</taxon>
    </lineage>
</organism>
<dbReference type="PANTHER" id="PTHR19303:SF16">
    <property type="entry name" value="JERKY PROTEIN HOMOLOG-LIKE"/>
    <property type="match status" value="1"/>
</dbReference>
<dbReference type="Pfam" id="PF03221">
    <property type="entry name" value="HTH_Tnp_Tc5"/>
    <property type="match status" value="1"/>
</dbReference>
<dbReference type="Pfam" id="PF04218">
    <property type="entry name" value="CENP-B_N"/>
    <property type="match status" value="1"/>
</dbReference>
<dbReference type="OrthoDB" id="125347at2759"/>
<evidence type="ECO:0000256" key="2">
    <source>
        <dbReference type="ARBA" id="ARBA00023125"/>
    </source>
</evidence>
<dbReference type="SUPFAM" id="SSF46689">
    <property type="entry name" value="Homeodomain-like"/>
    <property type="match status" value="2"/>
</dbReference>
<feature type="domain" description="HTH CENPB-type" evidence="4">
    <location>
        <begin position="67"/>
        <end position="138"/>
    </location>
</feature>
<evidence type="ECO:0000256" key="3">
    <source>
        <dbReference type="ARBA" id="ARBA00023242"/>
    </source>
</evidence>
<reference evidence="5" key="1">
    <citation type="submission" date="2021-12" db="EMBL/GenBank/DDBJ databases">
        <authorList>
            <person name="Martin H S."/>
        </authorList>
    </citation>
    <scope>NUCLEOTIDE SEQUENCE</scope>
</reference>
<dbReference type="GO" id="GO:0005634">
    <property type="term" value="C:nucleus"/>
    <property type="evidence" value="ECO:0007669"/>
    <property type="project" value="UniProtKB-SubCell"/>
</dbReference>
<evidence type="ECO:0000256" key="1">
    <source>
        <dbReference type="ARBA" id="ARBA00004123"/>
    </source>
</evidence>
<evidence type="ECO:0000313" key="6">
    <source>
        <dbReference type="Proteomes" id="UP000838878"/>
    </source>
</evidence>